<accession>K1SIZ8</accession>
<comment type="caution">
    <text evidence="2">The sequence shown here is derived from an EMBL/GenBank/DDBJ whole genome shotgun (WGS) entry which is preliminary data.</text>
</comment>
<keyword evidence="1" id="KW-0812">Transmembrane</keyword>
<evidence type="ECO:0000256" key="1">
    <source>
        <dbReference type="SAM" id="Phobius"/>
    </source>
</evidence>
<feature type="transmembrane region" description="Helical" evidence="1">
    <location>
        <begin position="12"/>
        <end position="40"/>
    </location>
</feature>
<feature type="non-terminal residue" evidence="2">
    <location>
        <position position="1"/>
    </location>
</feature>
<gene>
    <name evidence="2" type="ORF">LEA_15373</name>
</gene>
<reference evidence="2" key="1">
    <citation type="journal article" date="2013" name="Environ. Microbiol.">
        <title>Microbiota from the distal guts of lean and obese adolescents exhibit partial functional redundancy besides clear differences in community structure.</title>
        <authorList>
            <person name="Ferrer M."/>
            <person name="Ruiz A."/>
            <person name="Lanza F."/>
            <person name="Haange S.B."/>
            <person name="Oberbach A."/>
            <person name="Till H."/>
            <person name="Bargiela R."/>
            <person name="Campoy C."/>
            <person name="Segura M.T."/>
            <person name="Richter M."/>
            <person name="von Bergen M."/>
            <person name="Seifert J."/>
            <person name="Suarez A."/>
        </authorList>
    </citation>
    <scope>NUCLEOTIDE SEQUENCE</scope>
</reference>
<keyword evidence="1" id="KW-1133">Transmembrane helix</keyword>
<organism evidence="2">
    <name type="scientific">human gut metagenome</name>
    <dbReference type="NCBI Taxonomy" id="408170"/>
    <lineage>
        <taxon>unclassified sequences</taxon>
        <taxon>metagenomes</taxon>
        <taxon>organismal metagenomes</taxon>
    </lineage>
</organism>
<name>K1SIZ8_9ZZZZ</name>
<keyword evidence="1" id="KW-0472">Membrane</keyword>
<sequence length="118" mass="13648">IIGDSTGLSSFWVIFGMLVGQGLFGFVGLIIGIPLFAVVYSFTKNRVKKRLENKDLPSDSNVYRDIHHIDDETNEPVYFPHPPYMKKEKEKHEFKDIKKIFVKNKNSDSKNTDDKKQK</sequence>
<evidence type="ECO:0000313" key="2">
    <source>
        <dbReference type="EMBL" id="EKC55389.1"/>
    </source>
</evidence>
<proteinExistence type="predicted"/>
<dbReference type="AlphaFoldDB" id="K1SIZ8"/>
<protein>
    <submittedName>
        <fullName evidence="2">Permease</fullName>
    </submittedName>
</protein>
<dbReference type="EMBL" id="AJWY01010495">
    <property type="protein sequence ID" value="EKC55389.1"/>
    <property type="molecule type" value="Genomic_DNA"/>
</dbReference>